<proteinExistence type="predicted"/>
<evidence type="ECO:0000313" key="3">
    <source>
        <dbReference type="Proteomes" id="UP000053557"/>
    </source>
</evidence>
<name>A0A101XRL3_9BACL</name>
<protein>
    <submittedName>
        <fullName evidence="2">Uncharacterized protein</fullName>
    </submittedName>
</protein>
<comment type="caution">
    <text evidence="2">The sequence shown here is derived from an EMBL/GenBank/DDBJ whole genome shotgun (WGS) entry which is preliminary data.</text>
</comment>
<reference evidence="2 3" key="1">
    <citation type="submission" date="2015-12" db="EMBL/GenBank/DDBJ databases">
        <title>Draft genome sequence of Acidibacillus ferrooxidans ITV001, isolated from a chalcopyrite acid mine drainage site in Brazil.</title>
        <authorList>
            <person name="Dall'Agnol H."/>
            <person name="Nancucheo I."/>
            <person name="Johnson B."/>
            <person name="Oliveira R."/>
            <person name="Leite L."/>
            <person name="Pylro V."/>
            <person name="Nunes G.L."/>
            <person name="Tzotzos G."/>
            <person name="Fernandes G.R."/>
            <person name="Dutra J."/>
            <person name="Orellana S.C."/>
            <person name="Oliveira G."/>
        </authorList>
    </citation>
    <scope>NUCLEOTIDE SEQUENCE [LARGE SCALE GENOMIC DNA]</scope>
    <source>
        <strain evidence="2">ITV001</strain>
        <strain evidence="3">ITV01</strain>
    </source>
</reference>
<dbReference type="EMBL" id="LPVJ01000019">
    <property type="protein sequence ID" value="KUO96255.1"/>
    <property type="molecule type" value="Genomic_DNA"/>
</dbReference>
<keyword evidence="3" id="KW-1185">Reference proteome</keyword>
<dbReference type="Proteomes" id="UP000053557">
    <property type="component" value="Unassembled WGS sequence"/>
</dbReference>
<dbReference type="AlphaFoldDB" id="A0A101XRL3"/>
<gene>
    <name evidence="2" type="ORF">ATW55_03275</name>
    <name evidence="1" type="ORF">ATW55_15385</name>
</gene>
<evidence type="ECO:0000313" key="1">
    <source>
        <dbReference type="EMBL" id="KUO95210.1"/>
    </source>
</evidence>
<evidence type="ECO:0000313" key="2">
    <source>
        <dbReference type="EMBL" id="KUO96255.1"/>
    </source>
</evidence>
<sequence>MPFPLQFPEPERREVQRDDHLDIKMVRDPWRVNPAFRPSVIQANFLYQMNDPHDANIDNLLNVLYTHPDDAAAMAGNSMSSADKAYLKSLGGSRNFVHSYITHIGYPISFDPIREVLLTGYPLTVKPKSSQEVVKAFLNLNLTYGNTASNSDRATILTFVADYGFFIPFVPLSGMNGDRIYAPHISIMQVREYHDSLWMAFPPAFDPISSKATSNFDLLLHSLSGQIAKPTPYRDPNTLTRSRFQTRWLYYFEAFRVWHEAATTLQSMRPNEIDYTDKPPGTLTMTQWLFKTLVKSCMHAAMNAEPLARNEAGLSHFRIYDNTLSVEGSYPCSVVLMDLHGRLHRMFEEETEGLKVKVSCMASGCNGTLTKGHDKYRIAKECGEEWRYCSVHENRKGKSAFRAICKQHPEHEKAAAWLNEIREMERMRRKRKKRSSAIQQP</sequence>
<accession>A0A101XRL3</accession>
<organism evidence="2 3">
    <name type="scientific">Ferroacidibacillus organovorans</name>
    <dbReference type="NCBI Taxonomy" id="1765683"/>
    <lineage>
        <taxon>Bacteria</taxon>
        <taxon>Bacillati</taxon>
        <taxon>Bacillota</taxon>
        <taxon>Bacilli</taxon>
        <taxon>Bacillales</taxon>
        <taxon>Alicyclobacillaceae</taxon>
        <taxon>Ferroacidibacillus</taxon>
    </lineage>
</organism>
<dbReference type="EMBL" id="LPVJ01000055">
    <property type="protein sequence ID" value="KUO95210.1"/>
    <property type="molecule type" value="Genomic_DNA"/>
</dbReference>